<organism evidence="6 7">
    <name type="scientific">Aestuariirhabdus litorea</name>
    <dbReference type="NCBI Taxonomy" id="2528527"/>
    <lineage>
        <taxon>Bacteria</taxon>
        <taxon>Pseudomonadati</taxon>
        <taxon>Pseudomonadota</taxon>
        <taxon>Gammaproteobacteria</taxon>
        <taxon>Oceanospirillales</taxon>
        <taxon>Aestuariirhabdaceae</taxon>
        <taxon>Aestuariirhabdus</taxon>
    </lineage>
</organism>
<feature type="domain" description="Doubled CXXCH motif" evidence="4">
    <location>
        <begin position="232"/>
        <end position="268"/>
    </location>
</feature>
<reference evidence="6 7" key="2">
    <citation type="submission" date="2018-12" db="EMBL/GenBank/DDBJ databases">
        <title>Simiduia agarivorans gen. nov., sp. nov., a marine, agarolytic bacterium isolated from shallow coastal water from Keelung, Taiwan.</title>
        <authorList>
            <person name="Shieh W.Y."/>
        </authorList>
    </citation>
    <scope>NUCLEOTIDE SEQUENCE [LARGE SCALE GENOMIC DNA]</scope>
    <source>
        <strain evidence="6 7">GTF-13</strain>
    </source>
</reference>
<reference evidence="6 7" key="1">
    <citation type="submission" date="2018-08" db="EMBL/GenBank/DDBJ databases">
        <authorList>
            <person name="Khan S.A."/>
        </authorList>
    </citation>
    <scope>NUCLEOTIDE SEQUENCE [LARGE SCALE GENOMIC DNA]</scope>
    <source>
        <strain evidence="6 7">GTF-13</strain>
    </source>
</reference>
<dbReference type="PANTHER" id="PTHR35038:SF8">
    <property type="entry name" value="C-TYPE POLYHEME CYTOCHROME OMCC"/>
    <property type="match status" value="1"/>
</dbReference>
<dbReference type="Gene3D" id="3.90.10.10">
    <property type="entry name" value="Cytochrome C3"/>
    <property type="match status" value="2"/>
</dbReference>
<feature type="region of interest" description="Disordered" evidence="2">
    <location>
        <begin position="82"/>
        <end position="108"/>
    </location>
</feature>
<dbReference type="GO" id="GO:0016491">
    <property type="term" value="F:oxidoreductase activity"/>
    <property type="evidence" value="ECO:0007669"/>
    <property type="project" value="TreeGrafter"/>
</dbReference>
<dbReference type="Pfam" id="PF22678">
    <property type="entry name" value="Cytochrom_c_NrfB-like"/>
    <property type="match status" value="1"/>
</dbReference>
<keyword evidence="7" id="KW-1185">Reference proteome</keyword>
<feature type="signal peptide" evidence="3">
    <location>
        <begin position="1"/>
        <end position="31"/>
    </location>
</feature>
<protein>
    <submittedName>
        <fullName evidence="6">DmsE family decaheme c-type cytochrome</fullName>
    </submittedName>
</protein>
<dbReference type="Pfam" id="PF09699">
    <property type="entry name" value="Paired_CXXCH_1"/>
    <property type="match status" value="2"/>
</dbReference>
<dbReference type="RefSeq" id="WP_125017214.1">
    <property type="nucleotide sequence ID" value="NZ_QWEZ01000002.1"/>
</dbReference>
<feature type="domain" description="Cytochrome c-type protein NrfB-like" evidence="5">
    <location>
        <begin position="78"/>
        <end position="158"/>
    </location>
</feature>
<dbReference type="InterPro" id="IPR020015">
    <property type="entry name" value="Decahaem_cyt-c_DmsE"/>
</dbReference>
<sequence length="313" mass="33994">MDRYIPLRVLKGLGLGAVLVSAMAAVQPAVAAEDERGDLVLTGDAQCTRCHDEYELYPVLSIGKTKHGTMADGRTPSCTNCHGESKDHLGGADDQPDRPLPDVMFGKNSKSTAAEQSASCESCHSGGNRIHWASSTHKANDVACSSCHQVHAQHDKVREKTTQAEVCFSCHKEQRMAYTKFSRHPIEEGLVTCSSCHNTHGGTGPKQLVKDTVTDTCYQCHAEKRGPFIWNHEPVQENCALCHNPHGSNIPNMLTVRAPYLCQECHGGESTHRGHAPAQDDVYTAARGCVNCHTAIHGGNSPIDSSKSRTFRQ</sequence>
<dbReference type="InterPro" id="IPR010177">
    <property type="entry name" value="Paired_CXXCH_1"/>
</dbReference>
<feature type="domain" description="Doubled CXXCH motif" evidence="4">
    <location>
        <begin position="185"/>
        <end position="225"/>
    </location>
</feature>
<dbReference type="PANTHER" id="PTHR35038">
    <property type="entry name" value="DISSIMILATORY SULFITE REDUCTASE SIRA"/>
    <property type="match status" value="1"/>
</dbReference>
<feature type="chain" id="PRO_5018230494" evidence="3">
    <location>
        <begin position="32"/>
        <end position="313"/>
    </location>
</feature>
<dbReference type="Proteomes" id="UP000280792">
    <property type="component" value="Unassembled WGS sequence"/>
</dbReference>
<dbReference type="NCBIfam" id="TIGR01905">
    <property type="entry name" value="paired_CXXCH_1"/>
    <property type="match status" value="2"/>
</dbReference>
<feature type="compositionally biased region" description="Basic and acidic residues" evidence="2">
    <location>
        <begin position="83"/>
        <end position="100"/>
    </location>
</feature>
<dbReference type="SUPFAM" id="SSF48695">
    <property type="entry name" value="Multiheme cytochromes"/>
    <property type="match status" value="1"/>
</dbReference>
<dbReference type="AlphaFoldDB" id="A0A3P3VJQ7"/>
<comment type="caution">
    <text evidence="6">The sequence shown here is derived from an EMBL/GenBank/DDBJ whole genome shotgun (WGS) entry which is preliminary data.</text>
</comment>
<evidence type="ECO:0000256" key="2">
    <source>
        <dbReference type="SAM" id="MobiDB-lite"/>
    </source>
</evidence>
<dbReference type="InterPro" id="IPR051829">
    <property type="entry name" value="Multiheme_Cytochr_ET"/>
</dbReference>
<evidence type="ECO:0000259" key="4">
    <source>
        <dbReference type="Pfam" id="PF09699"/>
    </source>
</evidence>
<keyword evidence="1 3" id="KW-0732">Signal</keyword>
<evidence type="ECO:0000259" key="5">
    <source>
        <dbReference type="Pfam" id="PF22678"/>
    </source>
</evidence>
<dbReference type="Gene3D" id="1.10.1130.10">
    <property type="entry name" value="Flavocytochrome C3, Chain A"/>
    <property type="match status" value="1"/>
</dbReference>
<proteinExistence type="predicted"/>
<gene>
    <name evidence="6" type="ORF">D0544_14075</name>
</gene>
<dbReference type="InterPro" id="IPR036280">
    <property type="entry name" value="Multihaem_cyt_sf"/>
</dbReference>
<dbReference type="InterPro" id="IPR053875">
    <property type="entry name" value="Cytochrom_c_NrfB-like_dom"/>
</dbReference>
<evidence type="ECO:0000256" key="3">
    <source>
        <dbReference type="SAM" id="SignalP"/>
    </source>
</evidence>
<evidence type="ECO:0000313" key="6">
    <source>
        <dbReference type="EMBL" id="RRJ82971.1"/>
    </source>
</evidence>
<dbReference type="EMBL" id="QWEZ01000002">
    <property type="protein sequence ID" value="RRJ82971.1"/>
    <property type="molecule type" value="Genomic_DNA"/>
</dbReference>
<name>A0A3P3VJQ7_9GAMM</name>
<evidence type="ECO:0000256" key="1">
    <source>
        <dbReference type="ARBA" id="ARBA00022729"/>
    </source>
</evidence>
<evidence type="ECO:0000313" key="7">
    <source>
        <dbReference type="Proteomes" id="UP000280792"/>
    </source>
</evidence>
<accession>A0A3P3VJQ7</accession>
<dbReference type="NCBIfam" id="TIGR03508">
    <property type="entry name" value="decahem_SO"/>
    <property type="match status" value="1"/>
</dbReference>